<evidence type="ECO:0000313" key="2">
    <source>
        <dbReference type="Proteomes" id="UP001201812"/>
    </source>
</evidence>
<comment type="caution">
    <text evidence="1">The sequence shown here is derived from an EMBL/GenBank/DDBJ whole genome shotgun (WGS) entry which is preliminary data.</text>
</comment>
<keyword evidence="2" id="KW-1185">Reference proteome</keyword>
<dbReference type="AlphaFoldDB" id="A0AAD4QWZ8"/>
<reference evidence="1" key="1">
    <citation type="submission" date="2022-01" db="EMBL/GenBank/DDBJ databases">
        <title>Genome Sequence Resource for Two Populations of Ditylenchus destructor, the Migratory Endoparasitic Phytonematode.</title>
        <authorList>
            <person name="Zhang H."/>
            <person name="Lin R."/>
            <person name="Xie B."/>
        </authorList>
    </citation>
    <scope>NUCLEOTIDE SEQUENCE</scope>
    <source>
        <strain evidence="1">BazhouSP</strain>
    </source>
</reference>
<sequence length="224" mass="26424">MASVMSSKQQQALVIYGCKKGYDDFVTFCLTNGYAYNYFPLLMLAVTKICKFRHYVHWEMVKEAMLVMNDLYVTTEIGCLVKTTKFHVGIIDILLVLKQAKITDKLSVFVAECTIEYFNDDYKNSTNPENREMAAKARDAYLKVLQNKDALFEYQSRIPRLLEHEMNRVTKLIQVLSDIIIEHYMHCRLPWLPFPTNTKMTEQQLKAFVRHEETKNRRYYDDLD</sequence>
<dbReference type="EMBL" id="JAKKPZ010000440">
    <property type="protein sequence ID" value="KAI1695116.1"/>
    <property type="molecule type" value="Genomic_DNA"/>
</dbReference>
<protein>
    <submittedName>
        <fullName evidence="1">Uncharacterized protein</fullName>
    </submittedName>
</protein>
<accession>A0AAD4QWZ8</accession>
<evidence type="ECO:0000313" key="1">
    <source>
        <dbReference type="EMBL" id="KAI1695116.1"/>
    </source>
</evidence>
<name>A0AAD4QWZ8_9BILA</name>
<dbReference type="Proteomes" id="UP001201812">
    <property type="component" value="Unassembled WGS sequence"/>
</dbReference>
<organism evidence="1 2">
    <name type="scientific">Ditylenchus destructor</name>
    <dbReference type="NCBI Taxonomy" id="166010"/>
    <lineage>
        <taxon>Eukaryota</taxon>
        <taxon>Metazoa</taxon>
        <taxon>Ecdysozoa</taxon>
        <taxon>Nematoda</taxon>
        <taxon>Chromadorea</taxon>
        <taxon>Rhabditida</taxon>
        <taxon>Tylenchina</taxon>
        <taxon>Tylenchomorpha</taxon>
        <taxon>Sphaerularioidea</taxon>
        <taxon>Anguinidae</taxon>
        <taxon>Anguininae</taxon>
        <taxon>Ditylenchus</taxon>
    </lineage>
</organism>
<proteinExistence type="predicted"/>
<gene>
    <name evidence="1" type="ORF">DdX_19761</name>
</gene>